<name>A0A3P6SAW9_DIBLA</name>
<evidence type="ECO:0000313" key="4">
    <source>
        <dbReference type="Proteomes" id="UP000281553"/>
    </source>
</evidence>
<feature type="chain" id="PRO_5018203839" description="Secreted protein" evidence="2">
    <location>
        <begin position="17"/>
        <end position="138"/>
    </location>
</feature>
<gene>
    <name evidence="3" type="ORF">DILT_LOCUS2119</name>
</gene>
<dbReference type="EMBL" id="UYRU01041708">
    <property type="protein sequence ID" value="VDK68969.1"/>
    <property type="molecule type" value="Genomic_DNA"/>
</dbReference>
<protein>
    <recommendedName>
        <fullName evidence="5">Secreted protein</fullName>
    </recommendedName>
</protein>
<dbReference type="AlphaFoldDB" id="A0A3P6SAW9"/>
<evidence type="ECO:0008006" key="5">
    <source>
        <dbReference type="Google" id="ProtNLM"/>
    </source>
</evidence>
<evidence type="ECO:0000256" key="1">
    <source>
        <dbReference type="SAM" id="Phobius"/>
    </source>
</evidence>
<feature type="signal peptide" evidence="2">
    <location>
        <begin position="1"/>
        <end position="16"/>
    </location>
</feature>
<evidence type="ECO:0000313" key="3">
    <source>
        <dbReference type="EMBL" id="VDK68969.1"/>
    </source>
</evidence>
<keyword evidence="4" id="KW-1185">Reference proteome</keyword>
<accession>A0A3P6SAW9</accession>
<feature type="transmembrane region" description="Helical" evidence="1">
    <location>
        <begin position="113"/>
        <end position="136"/>
    </location>
</feature>
<reference evidence="3 4" key="1">
    <citation type="submission" date="2018-11" db="EMBL/GenBank/DDBJ databases">
        <authorList>
            <consortium name="Pathogen Informatics"/>
        </authorList>
    </citation>
    <scope>NUCLEOTIDE SEQUENCE [LARGE SCALE GENOMIC DNA]</scope>
</reference>
<keyword evidence="1" id="KW-1133">Transmembrane helix</keyword>
<dbReference type="OrthoDB" id="6270617at2759"/>
<evidence type="ECO:0000256" key="2">
    <source>
        <dbReference type="SAM" id="SignalP"/>
    </source>
</evidence>
<proteinExistence type="predicted"/>
<organism evidence="3 4">
    <name type="scientific">Dibothriocephalus latus</name>
    <name type="common">Fish tapeworm</name>
    <name type="synonym">Diphyllobothrium latum</name>
    <dbReference type="NCBI Taxonomy" id="60516"/>
    <lineage>
        <taxon>Eukaryota</taxon>
        <taxon>Metazoa</taxon>
        <taxon>Spiralia</taxon>
        <taxon>Lophotrochozoa</taxon>
        <taxon>Platyhelminthes</taxon>
        <taxon>Cestoda</taxon>
        <taxon>Eucestoda</taxon>
        <taxon>Diphyllobothriidea</taxon>
        <taxon>Diphyllobothriidae</taxon>
        <taxon>Dibothriocephalus</taxon>
    </lineage>
</organism>
<keyword evidence="1" id="KW-0472">Membrane</keyword>
<sequence length="138" mass="15511">MPTVVFILGLAVIAGCSHFDAFSWQDYPEAYDEFPEEYARVRYPELNDVDPVMMRNSYERRVPPKPEQSSIMDTYETFKRQAERVAVPGDEYNKLVGYATTGSGRTQALSWQAATVMSILCVGAAVIGVVLGVMYWPK</sequence>
<keyword evidence="2" id="KW-0732">Signal</keyword>
<dbReference type="Proteomes" id="UP000281553">
    <property type="component" value="Unassembled WGS sequence"/>
</dbReference>
<keyword evidence="1" id="KW-0812">Transmembrane</keyword>